<dbReference type="InterPro" id="IPR038291">
    <property type="entry name" value="SAP30_C_sf"/>
</dbReference>
<organism evidence="2 3">
    <name type="scientific">Cryptosporidium muris (strain RN66)</name>
    <dbReference type="NCBI Taxonomy" id="441375"/>
    <lineage>
        <taxon>Eukaryota</taxon>
        <taxon>Sar</taxon>
        <taxon>Alveolata</taxon>
        <taxon>Apicomplexa</taxon>
        <taxon>Conoidasida</taxon>
        <taxon>Coccidia</taxon>
        <taxon>Eucoccidiorida</taxon>
        <taxon>Eimeriorina</taxon>
        <taxon>Cryptosporidiidae</taxon>
        <taxon>Cryptosporidium</taxon>
    </lineage>
</organism>
<proteinExistence type="predicted"/>
<feature type="region of interest" description="Disordered" evidence="1">
    <location>
        <begin position="129"/>
        <end position="213"/>
    </location>
</feature>
<dbReference type="RefSeq" id="XP_002141639.1">
    <property type="nucleotide sequence ID" value="XM_002141603.1"/>
</dbReference>
<dbReference type="AlphaFoldDB" id="B6AGE9"/>
<evidence type="ECO:0000256" key="1">
    <source>
        <dbReference type="SAM" id="MobiDB-lite"/>
    </source>
</evidence>
<protein>
    <submittedName>
        <fullName evidence="2">Uncharacterized protein</fullName>
    </submittedName>
</protein>
<evidence type="ECO:0000313" key="3">
    <source>
        <dbReference type="Proteomes" id="UP000001460"/>
    </source>
</evidence>
<dbReference type="VEuPathDB" id="CryptoDB:CMU_001610"/>
<feature type="compositionally biased region" description="Polar residues" evidence="1">
    <location>
        <begin position="165"/>
        <end position="186"/>
    </location>
</feature>
<dbReference type="Proteomes" id="UP000001460">
    <property type="component" value="Unassembled WGS sequence"/>
</dbReference>
<accession>B6AGE9</accession>
<dbReference type="EMBL" id="DS989732">
    <property type="protein sequence ID" value="EEA07290.1"/>
    <property type="molecule type" value="Genomic_DNA"/>
</dbReference>
<sequence length="213" mass="24528">MELNDVKMNVVEEKVEENIQNKVPIKLEDEQNKSIQSEYILGYNNNVGLNNENYRSPVDFTKFEPSFFRRYVAFFNEDEKIRNLDILKDKEYYCKEINEHFSNLEINPVEVIRTFLVLKKISEYSNHYTGVSPAPSPEPGVLISENGKNRKGTSCKESIADPSIIDSNTNTIPNSHYSEETYNSVINPLDYDNDNNTSTRVSRKSKAGGRGRR</sequence>
<reference evidence="2" key="1">
    <citation type="submission" date="2008-06" db="EMBL/GenBank/DDBJ databases">
        <authorList>
            <person name="Lorenzi H."/>
            <person name="Inman J."/>
            <person name="Miller J."/>
            <person name="Schobel S."/>
            <person name="Amedeo P."/>
            <person name="Caler E.V."/>
            <person name="da Silva J."/>
        </authorList>
    </citation>
    <scope>NUCLEOTIDE SEQUENCE [LARGE SCALE GENOMIC DNA]</scope>
    <source>
        <strain evidence="2">RN66</strain>
    </source>
</reference>
<gene>
    <name evidence="2" type="ORF">CMU_001610</name>
</gene>
<dbReference type="GeneID" id="6996737"/>
<feature type="compositionally biased region" description="Basic residues" evidence="1">
    <location>
        <begin position="201"/>
        <end position="213"/>
    </location>
</feature>
<name>B6AGE9_CRYMR</name>
<keyword evidence="3" id="KW-1185">Reference proteome</keyword>
<dbReference type="OrthoDB" id="339605at2759"/>
<evidence type="ECO:0000313" key="2">
    <source>
        <dbReference type="EMBL" id="EEA07290.1"/>
    </source>
</evidence>
<dbReference type="Gene3D" id="6.10.160.20">
    <property type="match status" value="1"/>
</dbReference>